<organism evidence="7 8">
    <name type="scientific">Paramecium sonneborni</name>
    <dbReference type="NCBI Taxonomy" id="65129"/>
    <lineage>
        <taxon>Eukaryota</taxon>
        <taxon>Sar</taxon>
        <taxon>Alveolata</taxon>
        <taxon>Ciliophora</taxon>
        <taxon>Intramacronucleata</taxon>
        <taxon>Oligohymenophorea</taxon>
        <taxon>Peniculida</taxon>
        <taxon>Parameciidae</taxon>
        <taxon>Paramecium</taxon>
    </lineage>
</organism>
<evidence type="ECO:0000256" key="1">
    <source>
        <dbReference type="ARBA" id="ARBA00012513"/>
    </source>
</evidence>
<comment type="caution">
    <text evidence="7">The sequence shown here is derived from an EMBL/GenBank/DDBJ whole genome shotgun (WGS) entry which is preliminary data.</text>
</comment>
<dbReference type="Pfam" id="PF00069">
    <property type="entry name" value="Pkinase"/>
    <property type="match status" value="1"/>
</dbReference>
<name>A0A8S1KPG3_9CILI</name>
<reference evidence="7" key="1">
    <citation type="submission" date="2021-01" db="EMBL/GenBank/DDBJ databases">
        <authorList>
            <consortium name="Genoscope - CEA"/>
            <person name="William W."/>
        </authorList>
    </citation>
    <scope>NUCLEOTIDE SEQUENCE</scope>
</reference>
<dbReference type="PANTHER" id="PTHR43671:SF13">
    <property type="entry name" value="SERINE_THREONINE-PROTEIN KINASE NEK2"/>
    <property type="match status" value="1"/>
</dbReference>
<keyword evidence="4" id="KW-0418">Kinase</keyword>
<protein>
    <recommendedName>
        <fullName evidence="1">non-specific serine/threonine protein kinase</fullName>
        <ecNumber evidence="1">2.7.11.1</ecNumber>
    </recommendedName>
</protein>
<sequence length="596" mass="71366">MLQKFQTQIEKNLALDNYFEEMEIGRDYYKFIMIKESHSMAIYKCIRRQSEQDYIVYRIPYKRISKTQSLQLSIPYQIEKLNQIRLANIIHPENIYYEQNYTYMTQSTYLNNFQLLNQRNTLHEQKQLFIITQLCITLQELQKRNFPPYILNLNNIYIIENVLHLSFLHFKFDEIGSCDFESFQQFVHKYFSIANKYCINNYESTTDKLIEILKLDYFDQGCPHLNYVKILFQIENIESKLRGCNSFTFSTKKPALFSIYPQAKNHIFIKVPRIMDDNLEVIEYRQLQNQRELQFNEQLQNSSKFATFLSYLRIQKHLFFFYQEYPLTLDQLFEDSNQKILLKKLQYKFAMQLAMALSELHKKQILHRDIKPQNIFLTSVDIEKANIKLADFDRSRRIKTEQIYEQKDFYLEDSSEENTIFSSTYNYNPPESFGTIYDFSSDIWQFGLTLFQMANNGIYPPVKKAMLFDPEEYSNINLNLISSVLNQELKEQTLHQDYIILISRCLESQSDKRISLNDFISNLKNIRINIKDQDDVIIPDDYYDYSDQSTGSFDQAICWQKFQKFSRPKIPNCNLRQLNQLSGDTLQFLKDQLLNI</sequence>
<dbReference type="EC" id="2.7.11.1" evidence="1"/>
<keyword evidence="5" id="KW-0067">ATP-binding</keyword>
<dbReference type="Proteomes" id="UP000692954">
    <property type="component" value="Unassembled WGS sequence"/>
</dbReference>
<keyword evidence="2" id="KW-0808">Transferase</keyword>
<gene>
    <name evidence="7" type="ORF">PSON_ATCC_30995.1.T0110050</name>
</gene>
<dbReference type="PANTHER" id="PTHR43671">
    <property type="entry name" value="SERINE/THREONINE-PROTEIN KINASE NEK"/>
    <property type="match status" value="1"/>
</dbReference>
<feature type="domain" description="Protein kinase" evidence="6">
    <location>
        <begin position="234"/>
        <end position="528"/>
    </location>
</feature>
<dbReference type="SMART" id="SM00220">
    <property type="entry name" value="S_TKc"/>
    <property type="match status" value="1"/>
</dbReference>
<dbReference type="AlphaFoldDB" id="A0A8S1KPG3"/>
<evidence type="ECO:0000256" key="4">
    <source>
        <dbReference type="ARBA" id="ARBA00022777"/>
    </source>
</evidence>
<keyword evidence="8" id="KW-1185">Reference proteome</keyword>
<evidence type="ECO:0000256" key="2">
    <source>
        <dbReference type="ARBA" id="ARBA00022679"/>
    </source>
</evidence>
<dbReference type="PROSITE" id="PS50011">
    <property type="entry name" value="PROTEIN_KINASE_DOM"/>
    <property type="match status" value="1"/>
</dbReference>
<dbReference type="GO" id="GO:0005524">
    <property type="term" value="F:ATP binding"/>
    <property type="evidence" value="ECO:0007669"/>
    <property type="project" value="UniProtKB-KW"/>
</dbReference>
<evidence type="ECO:0000313" key="7">
    <source>
        <dbReference type="EMBL" id="CAD8057168.1"/>
    </source>
</evidence>
<dbReference type="OrthoDB" id="303048at2759"/>
<evidence type="ECO:0000313" key="8">
    <source>
        <dbReference type="Proteomes" id="UP000692954"/>
    </source>
</evidence>
<keyword evidence="3" id="KW-0547">Nucleotide-binding</keyword>
<dbReference type="EMBL" id="CAJJDN010000011">
    <property type="protein sequence ID" value="CAD8057168.1"/>
    <property type="molecule type" value="Genomic_DNA"/>
</dbReference>
<accession>A0A8S1KPG3</accession>
<evidence type="ECO:0000259" key="6">
    <source>
        <dbReference type="PROSITE" id="PS50011"/>
    </source>
</evidence>
<dbReference type="PROSITE" id="PS00108">
    <property type="entry name" value="PROTEIN_KINASE_ST"/>
    <property type="match status" value="1"/>
</dbReference>
<dbReference type="InterPro" id="IPR000719">
    <property type="entry name" value="Prot_kinase_dom"/>
</dbReference>
<dbReference type="GO" id="GO:0004674">
    <property type="term" value="F:protein serine/threonine kinase activity"/>
    <property type="evidence" value="ECO:0007669"/>
    <property type="project" value="UniProtKB-EC"/>
</dbReference>
<proteinExistence type="predicted"/>
<evidence type="ECO:0000256" key="5">
    <source>
        <dbReference type="ARBA" id="ARBA00022840"/>
    </source>
</evidence>
<dbReference type="InterPro" id="IPR008271">
    <property type="entry name" value="Ser/Thr_kinase_AS"/>
</dbReference>
<evidence type="ECO:0000256" key="3">
    <source>
        <dbReference type="ARBA" id="ARBA00022741"/>
    </source>
</evidence>
<dbReference type="InterPro" id="IPR050660">
    <property type="entry name" value="NEK_Ser/Thr_kinase"/>
</dbReference>